<dbReference type="AlphaFoldDB" id="A0A0B7F5N1"/>
<dbReference type="Proteomes" id="UP000059188">
    <property type="component" value="Unassembled WGS sequence"/>
</dbReference>
<reference evidence="1 2" key="1">
    <citation type="submission" date="2014-11" db="EMBL/GenBank/DDBJ databases">
        <authorList>
            <person name="Wibberg Daniel"/>
        </authorList>
    </citation>
    <scope>NUCLEOTIDE SEQUENCE [LARGE SCALE GENOMIC DNA]</scope>
    <source>
        <strain evidence="1">Rhizoctonia solani AG1-IB 7/3/14</strain>
    </source>
</reference>
<keyword evidence="2" id="KW-1185">Reference proteome</keyword>
<name>A0A0B7F5N1_THACB</name>
<organism evidence="1 2">
    <name type="scientific">Thanatephorus cucumeris (strain AG1-IB / isolate 7/3/14)</name>
    <name type="common">Lettuce bottom rot fungus</name>
    <name type="synonym">Rhizoctonia solani</name>
    <dbReference type="NCBI Taxonomy" id="1108050"/>
    <lineage>
        <taxon>Eukaryota</taxon>
        <taxon>Fungi</taxon>
        <taxon>Dikarya</taxon>
        <taxon>Basidiomycota</taxon>
        <taxon>Agaricomycotina</taxon>
        <taxon>Agaricomycetes</taxon>
        <taxon>Cantharellales</taxon>
        <taxon>Ceratobasidiaceae</taxon>
        <taxon>Rhizoctonia</taxon>
        <taxon>Rhizoctonia solani AG-1</taxon>
    </lineage>
</organism>
<protein>
    <submittedName>
        <fullName evidence="1">Uncharacterized protein</fullName>
    </submittedName>
</protein>
<evidence type="ECO:0000313" key="1">
    <source>
        <dbReference type="EMBL" id="CEL51493.1"/>
    </source>
</evidence>
<evidence type="ECO:0000313" key="2">
    <source>
        <dbReference type="Proteomes" id="UP000059188"/>
    </source>
</evidence>
<gene>
    <name evidence="1" type="ORF">RSOLAG1IB_00028</name>
</gene>
<dbReference type="EMBL" id="LN679100">
    <property type="protein sequence ID" value="CEL51493.1"/>
    <property type="molecule type" value="Genomic_DNA"/>
</dbReference>
<accession>A0A0B7F5N1</accession>
<sequence>MTGFFALSRPNCTSPTASCFSFYRPEVTYTRFPSALRFMALRLAKSGSSGMETGALDAEKLRGLFV</sequence>
<proteinExistence type="predicted"/>